<dbReference type="InterPro" id="IPR007569">
    <property type="entry name" value="DUF559"/>
</dbReference>
<dbReference type="PANTHER" id="PTHR38590:SF1">
    <property type="entry name" value="BLL0828 PROTEIN"/>
    <property type="match status" value="1"/>
</dbReference>
<sequence length="115" mass="13250">MDSTVSRRVTAARDLRQRQTPSEAALWSRLRRQQLGVTFRRQHVIGPFVVDFCCLTARLVVELDGAIHDLEDVREQDAWRTEYLEERGFTAIRFTNDDVLSQPETVVAAIRGHLI</sequence>
<evidence type="ECO:0000313" key="2">
    <source>
        <dbReference type="EMBL" id="CAA9576268.1"/>
    </source>
</evidence>
<name>A0A6J4VHU4_9BACT</name>
<dbReference type="Gene3D" id="3.40.960.10">
    <property type="entry name" value="VSR Endonuclease"/>
    <property type="match status" value="1"/>
</dbReference>
<proteinExistence type="predicted"/>
<protein>
    <recommendedName>
        <fullName evidence="1">DUF559 domain-containing protein</fullName>
    </recommendedName>
</protein>
<dbReference type="SUPFAM" id="SSF52980">
    <property type="entry name" value="Restriction endonuclease-like"/>
    <property type="match status" value="1"/>
</dbReference>
<evidence type="ECO:0000259" key="1">
    <source>
        <dbReference type="Pfam" id="PF04480"/>
    </source>
</evidence>
<gene>
    <name evidence="2" type="ORF">AVDCRST_MAG33-3093</name>
</gene>
<reference evidence="2" key="1">
    <citation type="submission" date="2020-02" db="EMBL/GenBank/DDBJ databases">
        <authorList>
            <person name="Meier V. D."/>
        </authorList>
    </citation>
    <scope>NUCLEOTIDE SEQUENCE</scope>
    <source>
        <strain evidence="2">AVDCRST_MAG33</strain>
    </source>
</reference>
<dbReference type="PANTHER" id="PTHR38590">
    <property type="entry name" value="BLL0828 PROTEIN"/>
    <property type="match status" value="1"/>
</dbReference>
<dbReference type="InterPro" id="IPR011335">
    <property type="entry name" value="Restrct_endonuc-II-like"/>
</dbReference>
<dbReference type="CDD" id="cd01038">
    <property type="entry name" value="Endonuclease_DUF559"/>
    <property type="match status" value="1"/>
</dbReference>
<dbReference type="AlphaFoldDB" id="A0A6J4VHU4"/>
<feature type="domain" description="DUF559" evidence="1">
    <location>
        <begin position="9"/>
        <end position="111"/>
    </location>
</feature>
<dbReference type="Pfam" id="PF04480">
    <property type="entry name" value="DUF559"/>
    <property type="match status" value="1"/>
</dbReference>
<accession>A0A6J4VHU4</accession>
<dbReference type="EMBL" id="CADCWK010000385">
    <property type="protein sequence ID" value="CAA9576268.1"/>
    <property type="molecule type" value="Genomic_DNA"/>
</dbReference>
<organism evidence="2">
    <name type="scientific">uncultured Thermomicrobiales bacterium</name>
    <dbReference type="NCBI Taxonomy" id="1645740"/>
    <lineage>
        <taxon>Bacteria</taxon>
        <taxon>Pseudomonadati</taxon>
        <taxon>Thermomicrobiota</taxon>
        <taxon>Thermomicrobia</taxon>
        <taxon>Thermomicrobiales</taxon>
        <taxon>environmental samples</taxon>
    </lineage>
</organism>
<dbReference type="InterPro" id="IPR047216">
    <property type="entry name" value="Endonuclease_DUF559_bact"/>
</dbReference>